<dbReference type="PROSITE" id="PS51257">
    <property type="entry name" value="PROKAR_LIPOPROTEIN"/>
    <property type="match status" value="1"/>
</dbReference>
<sequence length="814" mass="93069">MKISLKLTCLFLLGFALIITSCTENNIKLTSKNNLIQFEFHKNGSFIGIFDQTKSENYLDTSNPTYLMSIRINDVFEHPISMEINEDLITLKYPSNTQAQIKYIRKERYFTFELVGINGSKEVDLITWGPYYTTINKTIGETIGVVRNDKFALGVQALNIKTLGGFPYNENDCMPEFDIFTQEDVTDMGQEGKSHVLYRIEAAKPTKTGSSLQTYCRNRDKDRIIENLGHTKFVAPKYDDGGVIGSKIAFFGVPTEEALQTIGAIEVAEGLPHPTINGQWMKTAPEAAAAYIIMNFNEETIDDAIEVTKKAGLKHLYHYGKTFESWGHFQLFKEAFPNGYDGMKACVEKAKKEGISIGGHTLSNFITTNDPYVTPIPDKRLAEVGRSIITSDIDKKQTEIAIESPDFFNQFKNNNLRTVRIGNELIRYGSVTEKKPWKLLDCQRGAFNTQILQHKSNTPIAKLLDHPYKVFLSNTSLTKELSKNIANLYNKTGMKQISFDGLEGNKSTGLGNYGETMMPYEWYNNLSEDLKDGLIIDASRTTHFFWHLYTRMNWGEPWYANFRESQTQYRMKNQAYFRRNYMPGMLGWFRMTPEISLEDMEWMLSRTAAFDAGYAFITSKETLKKHGQSNAILELVKQWERARLAGVFPSELKKEMEDLKNEYHLAPVSENSWNLFPIAIDIFKHSKKVRQPGEPLYSTFNFKNTSKKQPLVFTIKLAEATKCRNIIIELDNYKKIKLPITLTNQQIFRYEGGKQGTLFDKNWNVIKTIDLDIKNVNVSKGSHSLTVDCDFLSDDKSEIIIEVKTIGEPKLLTK</sequence>
<keyword evidence="1" id="KW-0732">Signal</keyword>
<evidence type="ECO:0000256" key="1">
    <source>
        <dbReference type="SAM" id="SignalP"/>
    </source>
</evidence>
<dbReference type="EMBL" id="CP071795">
    <property type="protein sequence ID" value="QTD37043.1"/>
    <property type="molecule type" value="Genomic_DNA"/>
</dbReference>
<gene>
    <name evidence="2" type="ORF">JL193_13065</name>
</gene>
<name>A0ABX7SU84_9FLAO</name>
<dbReference type="RefSeq" id="WP_207971220.1">
    <property type="nucleotide sequence ID" value="NZ_CP071795.1"/>
</dbReference>
<protein>
    <submittedName>
        <fullName evidence="2">Uncharacterized protein</fullName>
    </submittedName>
</protein>
<proteinExistence type="predicted"/>
<feature type="chain" id="PRO_5046130500" evidence="1">
    <location>
        <begin position="22"/>
        <end position="814"/>
    </location>
</feature>
<evidence type="ECO:0000313" key="3">
    <source>
        <dbReference type="Proteomes" id="UP000663935"/>
    </source>
</evidence>
<accession>A0ABX7SU84</accession>
<dbReference type="Proteomes" id="UP000663935">
    <property type="component" value="Chromosome"/>
</dbReference>
<keyword evidence="3" id="KW-1185">Reference proteome</keyword>
<feature type="signal peptide" evidence="1">
    <location>
        <begin position="1"/>
        <end position="21"/>
    </location>
</feature>
<reference evidence="2 3" key="1">
    <citation type="submission" date="2021-03" db="EMBL/GenBank/DDBJ databases">
        <title>Complete genome of Polaribacter_sp.G4M1.</title>
        <authorList>
            <person name="Jeong S.W."/>
            <person name="Bae J.W."/>
        </authorList>
    </citation>
    <scope>NUCLEOTIDE SEQUENCE [LARGE SCALE GENOMIC DNA]</scope>
    <source>
        <strain evidence="2 3">G4M1</strain>
    </source>
</reference>
<evidence type="ECO:0000313" key="2">
    <source>
        <dbReference type="EMBL" id="QTD37043.1"/>
    </source>
</evidence>
<organism evidence="2 3">
    <name type="scientific">Polaribacter batillariae</name>
    <dbReference type="NCBI Taxonomy" id="2808900"/>
    <lineage>
        <taxon>Bacteria</taxon>
        <taxon>Pseudomonadati</taxon>
        <taxon>Bacteroidota</taxon>
        <taxon>Flavobacteriia</taxon>
        <taxon>Flavobacteriales</taxon>
        <taxon>Flavobacteriaceae</taxon>
    </lineage>
</organism>